<dbReference type="CTD" id="20208565"/>
<keyword evidence="3" id="KW-1185">Reference proteome</keyword>
<dbReference type="KEGG" id="hro:HELRODRAFT_182533"/>
<reference evidence="1 3" key="2">
    <citation type="journal article" date="2013" name="Nature">
        <title>Insights into bilaterian evolution from three spiralian genomes.</title>
        <authorList>
            <person name="Simakov O."/>
            <person name="Marletaz F."/>
            <person name="Cho S.J."/>
            <person name="Edsinger-Gonzales E."/>
            <person name="Havlak P."/>
            <person name="Hellsten U."/>
            <person name="Kuo D.H."/>
            <person name="Larsson T."/>
            <person name="Lv J."/>
            <person name="Arendt D."/>
            <person name="Savage R."/>
            <person name="Osoegawa K."/>
            <person name="de Jong P."/>
            <person name="Grimwood J."/>
            <person name="Chapman J.A."/>
            <person name="Shapiro H."/>
            <person name="Aerts A."/>
            <person name="Otillar R.P."/>
            <person name="Terry A.Y."/>
            <person name="Boore J.L."/>
            <person name="Grigoriev I.V."/>
            <person name="Lindberg D.R."/>
            <person name="Seaver E.C."/>
            <person name="Weisblat D.A."/>
            <person name="Putnam N.H."/>
            <person name="Rokhsar D.S."/>
        </authorList>
    </citation>
    <scope>NUCLEOTIDE SEQUENCE</scope>
</reference>
<organism evidence="2 3">
    <name type="scientific">Helobdella robusta</name>
    <name type="common">Californian leech</name>
    <dbReference type="NCBI Taxonomy" id="6412"/>
    <lineage>
        <taxon>Eukaryota</taxon>
        <taxon>Metazoa</taxon>
        <taxon>Spiralia</taxon>
        <taxon>Lophotrochozoa</taxon>
        <taxon>Annelida</taxon>
        <taxon>Clitellata</taxon>
        <taxon>Hirudinea</taxon>
        <taxon>Rhynchobdellida</taxon>
        <taxon>Glossiphoniidae</taxon>
        <taxon>Helobdella</taxon>
    </lineage>
</organism>
<dbReference type="EMBL" id="AMQM01008242">
    <property type="status" value="NOT_ANNOTATED_CDS"/>
    <property type="molecule type" value="Genomic_DNA"/>
</dbReference>
<sequence length="153" mass="17650">MELKKHYIAPAECTSLQHTQQHLYSAPHPTNHHLLNHHHQPQQQAITYNNNNITNELPQNFYYLPAPAVHSGTYNNSNINVSVNAPPPPAYEEDYQWKNLVSPSESIVLVKSEPNDHQNLASSSQQSYNNIQDDEKINEHSNYGINHWYKMNK</sequence>
<dbReference type="InParanoid" id="T1FIB6"/>
<dbReference type="Proteomes" id="UP000015101">
    <property type="component" value="Unassembled WGS sequence"/>
</dbReference>
<gene>
    <name evidence="2" type="primary">20208565</name>
    <name evidence="1" type="ORF">HELRODRAFT_182533</name>
</gene>
<dbReference type="AlphaFoldDB" id="T1FIB6"/>
<reference evidence="3" key="1">
    <citation type="submission" date="2012-12" db="EMBL/GenBank/DDBJ databases">
        <authorList>
            <person name="Hellsten U."/>
            <person name="Grimwood J."/>
            <person name="Chapman J.A."/>
            <person name="Shapiro H."/>
            <person name="Aerts A."/>
            <person name="Otillar R.P."/>
            <person name="Terry A.Y."/>
            <person name="Boore J.L."/>
            <person name="Simakov O."/>
            <person name="Marletaz F."/>
            <person name="Cho S.-J."/>
            <person name="Edsinger-Gonzales E."/>
            <person name="Havlak P."/>
            <person name="Kuo D.-H."/>
            <person name="Larsson T."/>
            <person name="Lv J."/>
            <person name="Arendt D."/>
            <person name="Savage R."/>
            <person name="Osoegawa K."/>
            <person name="de Jong P."/>
            <person name="Lindberg D.R."/>
            <person name="Seaver E.C."/>
            <person name="Weisblat D.A."/>
            <person name="Putnam N.H."/>
            <person name="Grigoriev I.V."/>
            <person name="Rokhsar D.S."/>
        </authorList>
    </citation>
    <scope>NUCLEOTIDE SEQUENCE</scope>
</reference>
<dbReference type="RefSeq" id="XP_009031034.1">
    <property type="nucleotide sequence ID" value="XM_009032786.1"/>
</dbReference>
<reference evidence="2" key="3">
    <citation type="submission" date="2015-06" db="UniProtKB">
        <authorList>
            <consortium name="EnsemblMetazoa"/>
        </authorList>
    </citation>
    <scope>IDENTIFICATION</scope>
</reference>
<evidence type="ECO:0000313" key="2">
    <source>
        <dbReference type="EnsemblMetazoa" id="HelroP182533"/>
    </source>
</evidence>
<dbReference type="GeneID" id="20208565"/>
<dbReference type="EnsemblMetazoa" id="HelroT182533">
    <property type="protein sequence ID" value="HelroP182533"/>
    <property type="gene ID" value="HelroG182533"/>
</dbReference>
<evidence type="ECO:0000313" key="1">
    <source>
        <dbReference type="EMBL" id="ESN90824.1"/>
    </source>
</evidence>
<accession>T1FIB6</accession>
<protein>
    <submittedName>
        <fullName evidence="1 2">Uncharacterized protein</fullName>
    </submittedName>
</protein>
<dbReference type="EMBL" id="KB097744">
    <property type="protein sequence ID" value="ESN90824.1"/>
    <property type="molecule type" value="Genomic_DNA"/>
</dbReference>
<name>T1FIB6_HELRO</name>
<proteinExistence type="predicted"/>
<evidence type="ECO:0000313" key="3">
    <source>
        <dbReference type="Proteomes" id="UP000015101"/>
    </source>
</evidence>
<dbReference type="HOGENOM" id="CLU_1715263_0_0_1"/>